<feature type="region of interest" description="Disordered" evidence="4">
    <location>
        <begin position="1822"/>
        <end position="1851"/>
    </location>
</feature>
<dbReference type="SMART" id="SM00320">
    <property type="entry name" value="WD40"/>
    <property type="match status" value="9"/>
</dbReference>
<reference evidence="7" key="2">
    <citation type="submission" date="2023-11" db="UniProtKB">
        <authorList>
            <consortium name="WormBaseParasite"/>
        </authorList>
    </citation>
    <scope>IDENTIFICATION</scope>
</reference>
<evidence type="ECO:0000313" key="6">
    <source>
        <dbReference type="Proteomes" id="UP000050795"/>
    </source>
</evidence>
<evidence type="ECO:0000256" key="3">
    <source>
        <dbReference type="PROSITE-ProRule" id="PRU00221"/>
    </source>
</evidence>
<evidence type="ECO:0000256" key="1">
    <source>
        <dbReference type="ARBA" id="ARBA00022574"/>
    </source>
</evidence>
<dbReference type="InterPro" id="IPR052652">
    <property type="entry name" value="Telomerase_Complex_Comp"/>
</dbReference>
<feature type="compositionally biased region" description="Polar residues" evidence="4">
    <location>
        <begin position="1839"/>
        <end position="1851"/>
    </location>
</feature>
<dbReference type="GO" id="GO:0005697">
    <property type="term" value="C:telomerase holoenzyme complex"/>
    <property type="evidence" value="ECO:0007669"/>
    <property type="project" value="TreeGrafter"/>
</dbReference>
<evidence type="ECO:0000259" key="5">
    <source>
        <dbReference type="Pfam" id="PF13271"/>
    </source>
</evidence>
<keyword evidence="6" id="KW-1185">Reference proteome</keyword>
<evidence type="ECO:0000313" key="7">
    <source>
        <dbReference type="WBParaSite" id="TREG1_143780.4"/>
    </source>
</evidence>
<name>A0AA85JEW2_TRIRE</name>
<evidence type="ECO:0000256" key="2">
    <source>
        <dbReference type="ARBA" id="ARBA00022737"/>
    </source>
</evidence>
<dbReference type="InterPro" id="IPR036322">
    <property type="entry name" value="WD40_repeat_dom_sf"/>
</dbReference>
<keyword evidence="1 3" id="KW-0853">WD repeat</keyword>
<sequence length="2380" mass="268045">MYSFPLSSILDKFCAFHKKFDKVVVFGDCHDDIAKFVLNHRTNLGPIKAIWSNISGNDKWCTSFPMTGWIESKGLTDDVFEYLTLPREKVMVEQIDKIDEIYGLNSSPSLPIQLDGLTEARKQLISQKIKSQHKYCRLYISSYYGDMHTERNLIFRDTLPKLRRKFSSPLKINFDHVDLRFEASEAALHTVKGLELCLRQATACDIFVLLLGDNYGWIPDEALVRALPDSILSEVNKFYRPGMSAIEMEYHMAKLAATCKSSDAEATYEILRPRIFVFIRKLQLSNIPTEHTEVLCDHDSVRIQRLNDFKQLIVRDRVVSHSYPSEFIGVFDNHPTVGNLDEFASLFLTTIELAIPQLYTFRMSEDSKMTDPSGSVNIPDFLKNYVNSLASRISPRHLLGVQHAFKNIIEQSRHSRHPICADIKSSQCSGNSQSEIEMKGGQSGSQSCVGGILIITGSYGSGKSTHLAALAMSLAKNHQHFTTSDSKDCSTSSSKSSKSVLNRHSLEKYEVLIHFCNGLPCKNVLPCRQLSKILDNWIVSLIKQLQSFTRFSATHKTYLFKGDAHFRRYNGLHDYRSLKLKIFYFKQIISFLGCIRKMNYVFLVDDIEYLDPFLLDWLPSRLPQNIHFIFTCDSNCKIIENLATGYNCQLFRIKELTSEERRVVSLTYLRSNGLCLIDSQLLNQIAVSIATHETQSPMYLDLVCRYIRLRKTHKEVQAYLNALPTTEYQYVEQIIKSAELECGRDLTLAAICLLYFCRQPLSTNDLFLLLNKWLFISEGMTEYETTWENDAISMLSVLKDKPTNLNDTIIHENNIKKFLINPDTSMALGVNNPKRFRLSPLTFHILIDELRPLLSISYSDTEEDSLYSSSFELSQKTELTTKISVWNLCSENLCFMSQSVKQKALDISLKILTSSLDTSSFDWLRSPVEVAGDSNLKDAFVMTIHKTLANSLPDLDDKLYHLLHAGELHVICHLLTSPSFISKMLIEHPSTLMNFLDGYPTNDLFIQRKWKIALDMCFFNDKIKEIHRFIQRNYEFLLKRPTLFAELSISQNCSDWIRTLGLTLLQLSDPDAQHLTESNQISMFYRINSSTSTLIHPVPPNMIYNPVVSSNGFIDVPTSAEINLSVNLLVYGTRCGTIGFINISNMRDILSFTGHTSSVQSLCLLQPLSPGQAKNAQSSQQVWLLTTSENGDAFIWDVTDLIHSPESKVCKPIISQIASLCGYHYLCVTTSAWHSKRQIIATGGLDCTVYLWDISKLGFRSEISSTRSGKCNKLHPFKSLHTTTYPISSMSFRLPDISNKYQGDVNRLQDVLAVGCWDGMVYFYSLESLSIVRSLSVSSSSICSLAYSPDGGNILATMDRKGELMLWNDDILWYQTGLIQEFPDEIDMFSDTDESKALIPNQSGRICFSKPTGQYIFQTGGGQFLDNYINIWDTKLWAAFGPWIHVNPSVVSSNNNAQNSVYVTCLTIMSSNFHIALGWSDGNLTIVGIYDGRIVNHLNLSEGEYHSSVQCIATVNISLKSKYRGCLLIVGYSSGAVKMYVCTFEPKINPDSDHYVYLSPSLISEIRFTLIDTLWSHSPDHNVHTSGELNSGTLCVSGLYCVAASGGSNCEVWFHFIGRRTGSKIMKSICLKDHNAPVTMISFESKHFATASKNRQVAVYHYDQRERTVALMHFINNAVETTITSLHLMHIFCGIKTVSLSVYIGSSDNSLTNCAIKNDGYQIIQTLRANRSPIVRIEFSSNHMFVVSPDGEISAWKFDKYGVLQFSHRFNVCNDLQSMNNDHPGKLVQLLCVERFCDSDPRWDASTKLYPQSSDLIDELESTDEDGDKNLLDPDAEVTTPSEADATPSTYEDSQDEFFECGYTVTTNAVGEIGETQMPDNNSCDKSFHLLNSSRKGDLVYRDSCIDSTVRFLCGLMVSYENSSTYAPFIPQYRGTLSGHSGLTPCALTSDCSTGNDDDCVIVTAAGQTVNDSGSDIRLWSMPLKTQALSHQPNQHSGQITCLTLLKITHDYSICISGCIDGSVMFWSVKNLSLVNTEQISLATLVLSELFQFKPLAHFFCSLIRPKYPVVDIVTQSYTEHESKLIVHYFIFIAYGIKLWRMHIKLNLSNQSTEDVENTFEQIFSTKGKLGMSLIDLDVIWSSETIAMCTEIGSFITKQCEIVAVLVNGDVIIVSSNERESFSFDQSIVQSGALCSSLHTCNAGIIATYSGTALLCKHTDDSHTFKLFPGYIGLCGKEVWIKSLSTLHNSQSEKNNVLYLAECQMDCYWKVIIANCIGDVLTEFSFQNLSLRVTAYCAVLLPTKEDNYSNVYLILATSDNNLHLLQCTINNSTQIVSTHWKLITVYPTEAQVTKLTIVNENPLIILCGDVQGRVDCYALL</sequence>
<dbReference type="SUPFAM" id="SSF50978">
    <property type="entry name" value="WD40 repeat-like"/>
    <property type="match status" value="3"/>
</dbReference>
<accession>A0AA85JEW2</accession>
<dbReference type="InterPro" id="IPR025139">
    <property type="entry name" value="DUF4062"/>
</dbReference>
<dbReference type="PANTHER" id="PTHR44791:SF1">
    <property type="entry name" value="TELOMERASE PROTEIN COMPONENT 1"/>
    <property type="match status" value="1"/>
</dbReference>
<dbReference type="Pfam" id="PF00400">
    <property type="entry name" value="WD40"/>
    <property type="match status" value="2"/>
</dbReference>
<dbReference type="WBParaSite" id="TREG1_143780.4">
    <property type="protein sequence ID" value="TREG1_143780.4"/>
    <property type="gene ID" value="TREG1_143780"/>
</dbReference>
<dbReference type="InterPro" id="IPR001680">
    <property type="entry name" value="WD40_rpt"/>
</dbReference>
<proteinExistence type="predicted"/>
<dbReference type="GO" id="GO:0000722">
    <property type="term" value="P:telomere maintenance via recombination"/>
    <property type="evidence" value="ECO:0007669"/>
    <property type="project" value="TreeGrafter"/>
</dbReference>
<dbReference type="GO" id="GO:0003720">
    <property type="term" value="F:telomerase activity"/>
    <property type="evidence" value="ECO:0007669"/>
    <property type="project" value="TreeGrafter"/>
</dbReference>
<reference evidence="6" key="1">
    <citation type="submission" date="2022-06" db="EMBL/GenBank/DDBJ databases">
        <authorList>
            <person name="Berger JAMES D."/>
            <person name="Berger JAMES D."/>
        </authorList>
    </citation>
    <scope>NUCLEOTIDE SEQUENCE [LARGE SCALE GENOMIC DNA]</scope>
</reference>
<dbReference type="PANTHER" id="PTHR44791">
    <property type="entry name" value="TELOMERASE PROTEIN COMPONENT 1 TEP1"/>
    <property type="match status" value="1"/>
</dbReference>
<protein>
    <recommendedName>
        <fullName evidence="5">DUF4062 domain-containing protein</fullName>
    </recommendedName>
</protein>
<feature type="repeat" description="WD" evidence="3">
    <location>
        <begin position="1224"/>
        <end position="1255"/>
    </location>
</feature>
<dbReference type="Gene3D" id="2.130.10.10">
    <property type="entry name" value="YVTN repeat-like/Quinoprotein amine dehydrogenase"/>
    <property type="match status" value="4"/>
</dbReference>
<dbReference type="GO" id="GO:0070034">
    <property type="term" value="F:telomerase RNA binding"/>
    <property type="evidence" value="ECO:0007669"/>
    <property type="project" value="TreeGrafter"/>
</dbReference>
<dbReference type="PROSITE" id="PS50082">
    <property type="entry name" value="WD_REPEATS_2"/>
    <property type="match status" value="1"/>
</dbReference>
<dbReference type="InterPro" id="IPR027417">
    <property type="entry name" value="P-loop_NTPase"/>
</dbReference>
<dbReference type="SUPFAM" id="SSF52540">
    <property type="entry name" value="P-loop containing nucleoside triphosphate hydrolases"/>
    <property type="match status" value="1"/>
</dbReference>
<dbReference type="Pfam" id="PF13271">
    <property type="entry name" value="DUF4062"/>
    <property type="match status" value="1"/>
</dbReference>
<dbReference type="InterPro" id="IPR015943">
    <property type="entry name" value="WD40/YVTN_repeat-like_dom_sf"/>
</dbReference>
<dbReference type="InterPro" id="IPR019775">
    <property type="entry name" value="WD40_repeat_CS"/>
</dbReference>
<keyword evidence="2" id="KW-0677">Repeat</keyword>
<dbReference type="Proteomes" id="UP000050795">
    <property type="component" value="Unassembled WGS sequence"/>
</dbReference>
<organism evidence="6 7">
    <name type="scientific">Trichobilharzia regenti</name>
    <name type="common">Nasal bird schistosome</name>
    <dbReference type="NCBI Taxonomy" id="157069"/>
    <lineage>
        <taxon>Eukaryota</taxon>
        <taxon>Metazoa</taxon>
        <taxon>Spiralia</taxon>
        <taxon>Lophotrochozoa</taxon>
        <taxon>Platyhelminthes</taxon>
        <taxon>Trematoda</taxon>
        <taxon>Digenea</taxon>
        <taxon>Strigeidida</taxon>
        <taxon>Schistosomatoidea</taxon>
        <taxon>Schistosomatidae</taxon>
        <taxon>Trichobilharzia</taxon>
    </lineage>
</organism>
<evidence type="ECO:0000256" key="4">
    <source>
        <dbReference type="SAM" id="MobiDB-lite"/>
    </source>
</evidence>
<feature type="domain" description="DUF4062" evidence="5">
    <location>
        <begin position="138"/>
        <end position="221"/>
    </location>
</feature>
<dbReference type="PROSITE" id="PS00678">
    <property type="entry name" value="WD_REPEATS_1"/>
    <property type="match status" value="1"/>
</dbReference>